<evidence type="ECO:0000313" key="1">
    <source>
        <dbReference type="EMBL" id="MXV53316.1"/>
    </source>
</evidence>
<evidence type="ECO:0000313" key="2">
    <source>
        <dbReference type="Proteomes" id="UP000466586"/>
    </source>
</evidence>
<dbReference type="Proteomes" id="UP000466586">
    <property type="component" value="Unassembled WGS sequence"/>
</dbReference>
<gene>
    <name evidence="1" type="ORF">GS399_20315</name>
</gene>
<organism evidence="1 2">
    <name type="scientific">Hufsiella arboris</name>
    <dbReference type="NCBI Taxonomy" id="2695275"/>
    <lineage>
        <taxon>Bacteria</taxon>
        <taxon>Pseudomonadati</taxon>
        <taxon>Bacteroidota</taxon>
        <taxon>Sphingobacteriia</taxon>
        <taxon>Sphingobacteriales</taxon>
        <taxon>Sphingobacteriaceae</taxon>
        <taxon>Hufsiella</taxon>
    </lineage>
</organism>
<name>A0A7K1YFD9_9SPHI</name>
<comment type="caution">
    <text evidence="1">The sequence shown here is derived from an EMBL/GenBank/DDBJ whole genome shotgun (WGS) entry which is preliminary data.</text>
</comment>
<dbReference type="RefSeq" id="WP_160846494.1">
    <property type="nucleotide sequence ID" value="NZ_WVHT01000020.1"/>
</dbReference>
<protein>
    <submittedName>
        <fullName evidence="1">Uncharacterized protein</fullName>
    </submittedName>
</protein>
<keyword evidence="2" id="KW-1185">Reference proteome</keyword>
<proteinExistence type="predicted"/>
<sequence>MRKLFIQGFAFSCFALFAFNGCKKDSSSTGSDQDITTVEVSAEADELMMDSFSEISGVSTENPGMFGLNNSSPTIKSAPNSTFGDCVSIAVSPLSGWPKTLTLDFGQGCTLNGVKRSGKITAVFTAPIFTTGAKVSLAFDNYTVNGTKVEGTKIYTNNGKNAAGNYSYTVDVTGAKFTKDSKSFTWNCNRTIEWTKGFGTVTAADDEFSITGTANGTTPGGQNFTVATNSALIKKTACNFISAGILELKSAGKTWTLDYGSGDCDDQATVTGASFTRQITLKK</sequence>
<reference evidence="1 2" key="1">
    <citation type="submission" date="2019-11" db="EMBL/GenBank/DDBJ databases">
        <title>Pedobacter sp. HMF7647 Genome sequencing and assembly.</title>
        <authorList>
            <person name="Kang H."/>
            <person name="Kim H."/>
            <person name="Joh K."/>
        </authorList>
    </citation>
    <scope>NUCLEOTIDE SEQUENCE [LARGE SCALE GENOMIC DNA]</scope>
    <source>
        <strain evidence="1 2">HMF7647</strain>
    </source>
</reference>
<dbReference type="EMBL" id="WVHT01000020">
    <property type="protein sequence ID" value="MXV53316.1"/>
    <property type="molecule type" value="Genomic_DNA"/>
</dbReference>
<dbReference type="AlphaFoldDB" id="A0A7K1YFD9"/>
<accession>A0A7K1YFD9</accession>